<protein>
    <submittedName>
        <fullName evidence="4">Aromatic ring-opening dioxygenase LigA</fullName>
    </submittedName>
</protein>
<evidence type="ECO:0000256" key="2">
    <source>
        <dbReference type="SAM" id="MobiDB-lite"/>
    </source>
</evidence>
<reference evidence="5" key="1">
    <citation type="submission" date="2016-02" db="EMBL/GenBank/DDBJ databases">
        <authorList>
            <person name="Holder M.E."/>
            <person name="Ajami N.J."/>
            <person name="Petrosino J.F."/>
        </authorList>
    </citation>
    <scope>NUCLEOTIDE SEQUENCE [LARGE SCALE GENOMIC DNA]</scope>
    <source>
        <strain evidence="5">CCUG 45958</strain>
    </source>
</reference>
<evidence type="ECO:0000256" key="3">
    <source>
        <dbReference type="SAM" id="Phobius"/>
    </source>
</evidence>
<feature type="coiled-coil region" evidence="1">
    <location>
        <begin position="319"/>
        <end position="346"/>
    </location>
</feature>
<dbReference type="AlphaFoldDB" id="A0A0X8JIC9"/>
<organism evidence="4 5">
    <name type="scientific">Desulfovibrio fairfieldensis</name>
    <dbReference type="NCBI Taxonomy" id="44742"/>
    <lineage>
        <taxon>Bacteria</taxon>
        <taxon>Pseudomonadati</taxon>
        <taxon>Thermodesulfobacteriota</taxon>
        <taxon>Desulfovibrionia</taxon>
        <taxon>Desulfovibrionales</taxon>
        <taxon>Desulfovibrionaceae</taxon>
        <taxon>Desulfovibrio</taxon>
    </lineage>
</organism>
<feature type="transmembrane region" description="Helical" evidence="3">
    <location>
        <begin position="29"/>
        <end position="48"/>
    </location>
</feature>
<dbReference type="Proteomes" id="UP000069241">
    <property type="component" value="Chromosome"/>
</dbReference>
<feature type="region of interest" description="Disordered" evidence="2">
    <location>
        <begin position="396"/>
        <end position="470"/>
    </location>
</feature>
<feature type="region of interest" description="Disordered" evidence="2">
    <location>
        <begin position="68"/>
        <end position="143"/>
    </location>
</feature>
<keyword evidence="4" id="KW-0560">Oxidoreductase</keyword>
<feature type="compositionally biased region" description="Low complexity" evidence="2">
    <location>
        <begin position="453"/>
        <end position="464"/>
    </location>
</feature>
<name>A0A0X8JIC9_9BACT</name>
<feature type="region of interest" description="Disordered" evidence="2">
    <location>
        <begin position="1"/>
        <end position="25"/>
    </location>
</feature>
<keyword evidence="3" id="KW-0812">Transmembrane</keyword>
<keyword evidence="3" id="KW-0472">Membrane</keyword>
<feature type="compositionally biased region" description="Polar residues" evidence="2">
    <location>
        <begin position="431"/>
        <end position="441"/>
    </location>
</feature>
<evidence type="ECO:0000256" key="1">
    <source>
        <dbReference type="SAM" id="Coils"/>
    </source>
</evidence>
<dbReference type="EMBL" id="CP014229">
    <property type="protein sequence ID" value="AMD89082.1"/>
    <property type="molecule type" value="Genomic_DNA"/>
</dbReference>
<feature type="compositionally biased region" description="Gly residues" evidence="2">
    <location>
        <begin position="125"/>
        <end position="134"/>
    </location>
</feature>
<dbReference type="RefSeq" id="WP_062251530.1">
    <property type="nucleotide sequence ID" value="NZ_CP014229.1"/>
</dbReference>
<keyword evidence="1" id="KW-0175">Coiled coil</keyword>
<dbReference type="STRING" id="44742.AXF13_02570"/>
<evidence type="ECO:0000313" key="5">
    <source>
        <dbReference type="Proteomes" id="UP000069241"/>
    </source>
</evidence>
<evidence type="ECO:0000313" key="4">
    <source>
        <dbReference type="EMBL" id="AMD89082.1"/>
    </source>
</evidence>
<keyword evidence="5" id="KW-1185">Reference proteome</keyword>
<keyword evidence="3" id="KW-1133">Transmembrane helix</keyword>
<sequence>MKLEKKTPEVPDIMNLPKPRPGKGAGRKAGLLALVAVLAVGGAAFWLTRDPSTRDQWREQAAGVIDNATSGTPLAGVGDLLRDAPPPPPSAVTNPSTAPGTLAGRNVQGTVPAPVDTSLPPGQSGLAGSGGAPGMAGQEAVQPVAPKVTADSKVRPDFVEDLAAYLVSRYKPGPRGGSLAVSVQSVNQRYGVKLAGQVEGGRAGLLRYAFHPTMLQSLYALYVDRFMAALDREAAAKSLSPEQNREMHMALAGRFVMLAGALEGVASVPDLGKRIKGLEQISQNVVDINSQMTAAVFDLDQLRENKASQPEIATTQLRVDGLSARYRRALEERAAAQRALVAAIRKGGGQALDDDSLLFVAYWVDRRLREGPQAPASVQSAAAVLRDLARRCAQAGAAAPANRDNPAAQPALSAPAAPARNTAPQTTAPQNTLPRNTQPQAGTRLPAAPAPAPAQSLAVPAPVQVGGQGR</sequence>
<keyword evidence="4" id="KW-0223">Dioxygenase</keyword>
<dbReference type="GO" id="GO:0051213">
    <property type="term" value="F:dioxygenase activity"/>
    <property type="evidence" value="ECO:0007669"/>
    <property type="project" value="UniProtKB-KW"/>
</dbReference>
<dbReference type="KEGG" id="dfi:AXF13_02570"/>
<proteinExistence type="predicted"/>
<accession>A0A0X8JIC9</accession>
<feature type="compositionally biased region" description="Low complexity" evidence="2">
    <location>
        <begin position="396"/>
        <end position="430"/>
    </location>
</feature>
<gene>
    <name evidence="4" type="ORF">AXF13_02570</name>
</gene>